<keyword evidence="7" id="KW-1185">Reference proteome</keyword>
<dbReference type="RefSeq" id="WP_142260286.1">
    <property type="nucleotide sequence ID" value="NZ_BMPV01000001.1"/>
</dbReference>
<evidence type="ECO:0000313" key="7">
    <source>
        <dbReference type="Proteomes" id="UP000319213"/>
    </source>
</evidence>
<dbReference type="GO" id="GO:0030288">
    <property type="term" value="C:outer membrane-bounded periplasmic space"/>
    <property type="evidence" value="ECO:0007669"/>
    <property type="project" value="TreeGrafter"/>
</dbReference>
<dbReference type="PANTHER" id="PTHR30085:SF6">
    <property type="entry name" value="ABC TRANSPORTER GLUTAMINE-BINDING PROTEIN GLNH"/>
    <property type="match status" value="1"/>
</dbReference>
<gene>
    <name evidence="6" type="ORF">FHX40_3131</name>
</gene>
<evidence type="ECO:0000256" key="2">
    <source>
        <dbReference type="ARBA" id="ARBA00022448"/>
    </source>
</evidence>
<dbReference type="Gene3D" id="3.40.190.10">
    <property type="entry name" value="Periplasmic binding protein-like II"/>
    <property type="match status" value="2"/>
</dbReference>
<dbReference type="CDD" id="cd13690">
    <property type="entry name" value="PBP2_GluB"/>
    <property type="match status" value="1"/>
</dbReference>
<dbReference type="GO" id="GO:0005576">
    <property type="term" value="C:extracellular region"/>
    <property type="evidence" value="ECO:0007669"/>
    <property type="project" value="TreeGrafter"/>
</dbReference>
<dbReference type="SUPFAM" id="SSF53850">
    <property type="entry name" value="Periplasmic binding protein-like II"/>
    <property type="match status" value="1"/>
</dbReference>
<evidence type="ECO:0000313" key="6">
    <source>
        <dbReference type="EMBL" id="TQM76397.1"/>
    </source>
</evidence>
<proteinExistence type="inferred from homology"/>
<reference evidence="6 7" key="1">
    <citation type="submission" date="2019-06" db="EMBL/GenBank/DDBJ databases">
        <title>Sequencing the genomes of 1000 actinobacteria strains.</title>
        <authorList>
            <person name="Klenk H.-P."/>
        </authorList>
    </citation>
    <scope>NUCLEOTIDE SEQUENCE [LARGE SCALE GENOMIC DNA]</scope>
    <source>
        <strain evidence="6 7">DSM 43186</strain>
    </source>
</reference>
<dbReference type="InterPro" id="IPR001638">
    <property type="entry name" value="Solute-binding_3/MltF_N"/>
</dbReference>
<dbReference type="EMBL" id="VFPQ01000001">
    <property type="protein sequence ID" value="TQM76397.1"/>
    <property type="molecule type" value="Genomic_DNA"/>
</dbReference>
<evidence type="ECO:0000256" key="1">
    <source>
        <dbReference type="ARBA" id="ARBA00010333"/>
    </source>
</evidence>
<keyword evidence="3 4" id="KW-0732">Signal</keyword>
<evidence type="ECO:0000256" key="4">
    <source>
        <dbReference type="SAM" id="SignalP"/>
    </source>
</evidence>
<dbReference type="PROSITE" id="PS51257">
    <property type="entry name" value="PROKAR_LIPOPROTEIN"/>
    <property type="match status" value="1"/>
</dbReference>
<dbReference type="GO" id="GO:0006865">
    <property type="term" value="P:amino acid transport"/>
    <property type="evidence" value="ECO:0007669"/>
    <property type="project" value="TreeGrafter"/>
</dbReference>
<comment type="caution">
    <text evidence="6">The sequence shown here is derived from an EMBL/GenBank/DDBJ whole genome shotgun (WGS) entry which is preliminary data.</text>
</comment>
<dbReference type="Pfam" id="PF00497">
    <property type="entry name" value="SBP_bac_3"/>
    <property type="match status" value="1"/>
</dbReference>
<dbReference type="OrthoDB" id="9807888at2"/>
<dbReference type="InterPro" id="IPR051455">
    <property type="entry name" value="Bact_solute-bind_prot3"/>
</dbReference>
<evidence type="ECO:0000256" key="3">
    <source>
        <dbReference type="ARBA" id="ARBA00022729"/>
    </source>
</evidence>
<dbReference type="Proteomes" id="UP000319213">
    <property type="component" value="Unassembled WGS sequence"/>
</dbReference>
<name>A0A543J0P9_9ACTN</name>
<dbReference type="PANTHER" id="PTHR30085">
    <property type="entry name" value="AMINO ACID ABC TRANSPORTER PERMEASE"/>
    <property type="match status" value="1"/>
</dbReference>
<sequence>MRIRRLAMALTAAGALTLGLAACGGGGEGSDGATAAGDGSVVDKIKNTKRVVVGTKWDQPGLGLKSGAGEPEGFDVDVAKYVIKELAGGEDVQIEWKESASSNREAFLANGTVDIIFASYSITEERKSKVTFGGPYIIAHQDTMVRADDNRIQKATDLAGKRICQAAGSNSYKRITDPPPDGQLDLDAQLVGAANYSECVAKLAGNNLDAVTTDDLILAGFAQQGGGNFKILGDPFTDEKYGVGLKKGDVKTCEAVNQAIQKMYSDGTAKQLLDKWFGKTQGLKLPTEAPPAEGCS</sequence>
<organism evidence="6 7">
    <name type="scientific">Thermopolyspora flexuosa</name>
    <dbReference type="NCBI Taxonomy" id="103836"/>
    <lineage>
        <taxon>Bacteria</taxon>
        <taxon>Bacillati</taxon>
        <taxon>Actinomycetota</taxon>
        <taxon>Actinomycetes</taxon>
        <taxon>Streptosporangiales</taxon>
        <taxon>Streptosporangiaceae</taxon>
        <taxon>Thermopolyspora</taxon>
    </lineage>
</organism>
<evidence type="ECO:0000259" key="5">
    <source>
        <dbReference type="SMART" id="SM00062"/>
    </source>
</evidence>
<keyword evidence="2" id="KW-0813">Transport</keyword>
<comment type="similarity">
    <text evidence="1">Belongs to the bacterial solute-binding protein 3 family.</text>
</comment>
<feature type="domain" description="Solute-binding protein family 3/N-terminal" evidence="5">
    <location>
        <begin position="50"/>
        <end position="280"/>
    </location>
</feature>
<accession>A0A543J0P9</accession>
<protein>
    <submittedName>
        <fullName evidence="6">Amino acid ABC transporter substrate-binding protein (PAAT family)</fullName>
    </submittedName>
</protein>
<feature type="chain" id="PRO_5021778790" evidence="4">
    <location>
        <begin position="22"/>
        <end position="296"/>
    </location>
</feature>
<dbReference type="SMART" id="SM00062">
    <property type="entry name" value="PBPb"/>
    <property type="match status" value="1"/>
</dbReference>
<feature type="signal peptide" evidence="4">
    <location>
        <begin position="1"/>
        <end position="21"/>
    </location>
</feature>
<dbReference type="AlphaFoldDB" id="A0A543J0P9"/>